<feature type="chain" id="PRO_5030967779" description="EF-hand domain-containing protein" evidence="2">
    <location>
        <begin position="28"/>
        <end position="657"/>
    </location>
</feature>
<reference evidence="3" key="1">
    <citation type="submission" date="2021-01" db="EMBL/GenBank/DDBJ databases">
        <authorList>
            <person name="Corre E."/>
            <person name="Pelletier E."/>
            <person name="Niang G."/>
            <person name="Scheremetjew M."/>
            <person name="Finn R."/>
            <person name="Kale V."/>
            <person name="Holt S."/>
            <person name="Cochrane G."/>
            <person name="Meng A."/>
            <person name="Brown T."/>
            <person name="Cohen L."/>
        </authorList>
    </citation>
    <scope>NUCLEOTIDE SEQUENCE</scope>
    <source>
        <strain evidence="3">OF101</strain>
    </source>
</reference>
<evidence type="ECO:0008006" key="4">
    <source>
        <dbReference type="Google" id="ProtNLM"/>
    </source>
</evidence>
<name>A0A7S1M7T3_ALECA</name>
<gene>
    <name evidence="3" type="ORF">ACAT0790_LOCUS18818</name>
</gene>
<keyword evidence="2" id="KW-0732">Signal</keyword>
<feature type="compositionally biased region" description="Basic and acidic residues" evidence="1">
    <location>
        <begin position="492"/>
        <end position="501"/>
    </location>
</feature>
<feature type="region of interest" description="Disordered" evidence="1">
    <location>
        <begin position="461"/>
        <end position="501"/>
    </location>
</feature>
<proteinExistence type="predicted"/>
<evidence type="ECO:0000256" key="1">
    <source>
        <dbReference type="SAM" id="MobiDB-lite"/>
    </source>
</evidence>
<feature type="signal peptide" evidence="2">
    <location>
        <begin position="1"/>
        <end position="27"/>
    </location>
</feature>
<organism evidence="3">
    <name type="scientific">Alexandrium catenella</name>
    <name type="common">Red tide dinoflagellate</name>
    <name type="synonym">Gonyaulax catenella</name>
    <dbReference type="NCBI Taxonomy" id="2925"/>
    <lineage>
        <taxon>Eukaryota</taxon>
        <taxon>Sar</taxon>
        <taxon>Alveolata</taxon>
        <taxon>Dinophyceae</taxon>
        <taxon>Gonyaulacales</taxon>
        <taxon>Pyrocystaceae</taxon>
        <taxon>Alexandrium</taxon>
    </lineage>
</organism>
<evidence type="ECO:0000256" key="2">
    <source>
        <dbReference type="SAM" id="SignalP"/>
    </source>
</evidence>
<evidence type="ECO:0000313" key="3">
    <source>
        <dbReference type="EMBL" id="CAD9124177.1"/>
    </source>
</evidence>
<dbReference type="AlphaFoldDB" id="A0A7S1M7T3"/>
<accession>A0A7S1M7T3</accession>
<dbReference type="EMBL" id="HBGE01031176">
    <property type="protein sequence ID" value="CAD9124177.1"/>
    <property type="molecule type" value="Transcribed_RNA"/>
</dbReference>
<protein>
    <recommendedName>
        <fullName evidence="4">EF-hand domain-containing protein</fullName>
    </recommendedName>
</protein>
<sequence>MQPARASVTVAAAVLFLGLGAPCGASAGLRFRGAAGAGGEAPERVVAVREVEFSLRSALEALLRGGQSSAAARLARIEASVWQTFQALPKNSAGRLAPRAVRYLVHGYFAREHGWLVKGLEPHGMQANMSEVHEVGILRDRAPALVETLLEARQMDRGLSLDDVVVMAAALERLIFGESLKLLETAYALNDLSADSPAAEEELHEVLRSYLLIFQMGVRGNLSDARRHQAAKRKLAQLGGSWLTLVEFEEDAVLNYGFANRHRTSPFAPPRYTFEAAAHIVEDLAQAYGKWQNAECRQMKEELIGLDINGDGRVPLSKFYAQPETASYHFTESRDYLRAIGALDETVGANPRVRIANYMLGPSNCIASSSYYSVCCLSECEALMNELEEKVQAPTARAGRLLDIVANLTSSSYAPEAPRQLPEDLKGKMRAIGERHGGAVPLHGRLFAQWMHHAYPRECPYPHEGDVNPQTPDEWMKEEVGQEEGSQATEPRSSDARASEAEVRKILGSCATAGADGAPCSAAATSVPHKDLPWSDAEVLLARQPASEEGSSLGPLLAKTLLLLALLAVMYSQSSQQPATKDVMVFEDDLQKPGYQQLKPWKLLLALVVVGGLLEVMGLLDRFSFACTMGVGLLANVALTLATRRAAEAKLKAKILL</sequence>